<protein>
    <recommendedName>
        <fullName evidence="5">Transmembrane protein</fullName>
    </recommendedName>
</protein>
<keyword evidence="2" id="KW-0472">Membrane</keyword>
<feature type="transmembrane region" description="Helical" evidence="2">
    <location>
        <begin position="47"/>
        <end position="65"/>
    </location>
</feature>
<reference evidence="3" key="1">
    <citation type="journal article" date="2020" name="Stud. Mycol.">
        <title>101 Dothideomycetes genomes: a test case for predicting lifestyles and emergence of pathogens.</title>
        <authorList>
            <person name="Haridas S."/>
            <person name="Albert R."/>
            <person name="Binder M."/>
            <person name="Bloem J."/>
            <person name="Labutti K."/>
            <person name="Salamov A."/>
            <person name="Andreopoulos B."/>
            <person name="Baker S."/>
            <person name="Barry K."/>
            <person name="Bills G."/>
            <person name="Bluhm B."/>
            <person name="Cannon C."/>
            <person name="Castanera R."/>
            <person name="Culley D."/>
            <person name="Daum C."/>
            <person name="Ezra D."/>
            <person name="Gonzalez J."/>
            <person name="Henrissat B."/>
            <person name="Kuo A."/>
            <person name="Liang C."/>
            <person name="Lipzen A."/>
            <person name="Lutzoni F."/>
            <person name="Magnuson J."/>
            <person name="Mondo S."/>
            <person name="Nolan M."/>
            <person name="Ohm R."/>
            <person name="Pangilinan J."/>
            <person name="Park H.-J."/>
            <person name="Ramirez L."/>
            <person name="Alfaro M."/>
            <person name="Sun H."/>
            <person name="Tritt A."/>
            <person name="Yoshinaga Y."/>
            <person name="Zwiers L.-H."/>
            <person name="Turgeon B."/>
            <person name="Goodwin S."/>
            <person name="Spatafora J."/>
            <person name="Crous P."/>
            <person name="Grigoriev I."/>
        </authorList>
    </citation>
    <scope>NUCLEOTIDE SEQUENCE</scope>
    <source>
        <strain evidence="3">CBS 119925</strain>
    </source>
</reference>
<gene>
    <name evidence="3" type="ORF">M011DRAFT_268621</name>
</gene>
<evidence type="ECO:0000256" key="2">
    <source>
        <dbReference type="SAM" id="Phobius"/>
    </source>
</evidence>
<feature type="region of interest" description="Disordered" evidence="1">
    <location>
        <begin position="1"/>
        <end position="34"/>
    </location>
</feature>
<accession>A0A6A6UVT7</accession>
<dbReference type="Proteomes" id="UP000799440">
    <property type="component" value="Unassembled WGS sequence"/>
</dbReference>
<organism evidence="3 4">
    <name type="scientific">Sporormia fimetaria CBS 119925</name>
    <dbReference type="NCBI Taxonomy" id="1340428"/>
    <lineage>
        <taxon>Eukaryota</taxon>
        <taxon>Fungi</taxon>
        <taxon>Dikarya</taxon>
        <taxon>Ascomycota</taxon>
        <taxon>Pezizomycotina</taxon>
        <taxon>Dothideomycetes</taxon>
        <taxon>Pleosporomycetidae</taxon>
        <taxon>Pleosporales</taxon>
        <taxon>Sporormiaceae</taxon>
        <taxon>Sporormia</taxon>
    </lineage>
</organism>
<name>A0A6A6UVT7_9PLEO</name>
<evidence type="ECO:0008006" key="5">
    <source>
        <dbReference type="Google" id="ProtNLM"/>
    </source>
</evidence>
<keyword evidence="4" id="KW-1185">Reference proteome</keyword>
<evidence type="ECO:0000313" key="3">
    <source>
        <dbReference type="EMBL" id="KAF2742382.1"/>
    </source>
</evidence>
<proteinExistence type="predicted"/>
<evidence type="ECO:0000313" key="4">
    <source>
        <dbReference type="Proteomes" id="UP000799440"/>
    </source>
</evidence>
<sequence>MSRVTSERYTRNDGDQRPRKKTKITKQNQCHHQRTCSTPLPPHPSAFSLSVFSILIVNSFFLFHLSKMPFSCSYASLAQKRECCGDTFLCVEEKWQ</sequence>
<keyword evidence="2" id="KW-0812">Transmembrane</keyword>
<feature type="compositionally biased region" description="Basic and acidic residues" evidence="1">
    <location>
        <begin position="1"/>
        <end position="17"/>
    </location>
</feature>
<dbReference type="AlphaFoldDB" id="A0A6A6UVT7"/>
<dbReference type="EMBL" id="MU006609">
    <property type="protein sequence ID" value="KAF2742382.1"/>
    <property type="molecule type" value="Genomic_DNA"/>
</dbReference>
<evidence type="ECO:0000256" key="1">
    <source>
        <dbReference type="SAM" id="MobiDB-lite"/>
    </source>
</evidence>
<keyword evidence="2" id="KW-1133">Transmembrane helix</keyword>
<feature type="compositionally biased region" description="Basic residues" evidence="1">
    <location>
        <begin position="18"/>
        <end position="34"/>
    </location>
</feature>